<dbReference type="CDD" id="cd00018">
    <property type="entry name" value="AP2"/>
    <property type="match status" value="1"/>
</dbReference>
<evidence type="ECO:0000256" key="8">
    <source>
        <dbReference type="ARBA" id="ARBA00024343"/>
    </source>
</evidence>
<keyword evidence="6" id="KW-0804">Transcription</keyword>
<reference evidence="12" key="3">
    <citation type="submission" date="2020-06" db="EMBL/GenBank/DDBJ databases">
        <title>Helianthus annuus Genome sequencing and assembly Release 2.</title>
        <authorList>
            <person name="Gouzy J."/>
            <person name="Langlade N."/>
            <person name="Munos S."/>
        </authorList>
    </citation>
    <scope>NUCLEOTIDE SEQUENCE</scope>
    <source>
        <tissue evidence="12">Leaves</tissue>
    </source>
</reference>
<gene>
    <name evidence="13" type="ORF">HannXRQ_Chr15g0490831</name>
    <name evidence="12" type="ORF">HanXRQr2_Chr15g0713991</name>
</gene>
<dbReference type="PANTHER" id="PTHR31729">
    <property type="entry name" value="ETHYLENE-RESPONSIVE TRANSCRIPTION FACTOR RAP2-1-RELATED"/>
    <property type="match status" value="1"/>
</dbReference>
<comment type="similarity">
    <text evidence="8">Belongs to the AP2/ERF transcription factor family. ERF subfamily.</text>
</comment>
<dbReference type="InParanoid" id="A0A251SFD4"/>
<dbReference type="Proteomes" id="UP000215914">
    <property type="component" value="Chromosome 15"/>
</dbReference>
<keyword evidence="5 13" id="KW-0238">DNA-binding</keyword>
<dbReference type="Gramene" id="mRNA:HanXRQr2_Chr15g0713991">
    <property type="protein sequence ID" value="CDS:HanXRQr2_Chr15g0713991.1"/>
    <property type="gene ID" value="HanXRQr2_Chr15g0713991"/>
</dbReference>
<evidence type="ECO:0000256" key="7">
    <source>
        <dbReference type="ARBA" id="ARBA00023242"/>
    </source>
</evidence>
<evidence type="ECO:0000313" key="14">
    <source>
        <dbReference type="Proteomes" id="UP000215914"/>
    </source>
</evidence>
<evidence type="ECO:0000256" key="10">
    <source>
        <dbReference type="SAM" id="MobiDB-lite"/>
    </source>
</evidence>
<dbReference type="GO" id="GO:0003700">
    <property type="term" value="F:DNA-binding transcription factor activity"/>
    <property type="evidence" value="ECO:0007669"/>
    <property type="project" value="InterPro"/>
</dbReference>
<name>A0A251SFD4_HELAN</name>
<feature type="compositionally biased region" description="Basic residues" evidence="10">
    <location>
        <begin position="15"/>
        <end position="25"/>
    </location>
</feature>
<evidence type="ECO:0000256" key="9">
    <source>
        <dbReference type="ARBA" id="ARBA00037379"/>
    </source>
</evidence>
<accession>A0A251SFD4</accession>
<dbReference type="FunFam" id="3.30.730.10:FF:000001">
    <property type="entry name" value="Ethylene-responsive transcription factor 2"/>
    <property type="match status" value="1"/>
</dbReference>
<dbReference type="Pfam" id="PF00847">
    <property type="entry name" value="AP2"/>
    <property type="match status" value="1"/>
</dbReference>
<dbReference type="SUPFAM" id="SSF54171">
    <property type="entry name" value="DNA-binding domain"/>
    <property type="match status" value="1"/>
</dbReference>
<reference evidence="13" key="2">
    <citation type="submission" date="2017-02" db="EMBL/GenBank/DDBJ databases">
        <title>Sunflower complete genome.</title>
        <authorList>
            <person name="Langlade N."/>
            <person name="Munos S."/>
        </authorList>
    </citation>
    <scope>NUCLEOTIDE SEQUENCE [LARGE SCALE GENOMIC DNA]</scope>
    <source>
        <tissue evidence="13">Leaves</tissue>
    </source>
</reference>
<dbReference type="SMART" id="SM00380">
    <property type="entry name" value="AP2"/>
    <property type="match status" value="1"/>
</dbReference>
<keyword evidence="14" id="KW-1185">Reference proteome</keyword>
<dbReference type="OrthoDB" id="1937547at2759"/>
<evidence type="ECO:0000313" key="13">
    <source>
        <dbReference type="EMBL" id="OTF96140.1"/>
    </source>
</evidence>
<evidence type="ECO:0000259" key="11">
    <source>
        <dbReference type="PROSITE" id="PS51032"/>
    </source>
</evidence>
<dbReference type="EMBL" id="MNCJ02000330">
    <property type="protein sequence ID" value="KAF5766320.1"/>
    <property type="molecule type" value="Genomic_DNA"/>
</dbReference>
<keyword evidence="4" id="KW-0805">Transcription regulation</keyword>
<reference evidence="12 14" key="1">
    <citation type="journal article" date="2017" name="Nature">
        <title>The sunflower genome provides insights into oil metabolism, flowering and Asterid evolution.</title>
        <authorList>
            <person name="Badouin H."/>
            <person name="Gouzy J."/>
            <person name="Grassa C.J."/>
            <person name="Murat F."/>
            <person name="Staton S.E."/>
            <person name="Cottret L."/>
            <person name="Lelandais-Briere C."/>
            <person name="Owens G.L."/>
            <person name="Carrere S."/>
            <person name="Mayjonade B."/>
            <person name="Legrand L."/>
            <person name="Gill N."/>
            <person name="Kane N.C."/>
            <person name="Bowers J.E."/>
            <person name="Hubner S."/>
            <person name="Bellec A."/>
            <person name="Berard A."/>
            <person name="Berges H."/>
            <person name="Blanchet N."/>
            <person name="Boniface M.C."/>
            <person name="Brunel D."/>
            <person name="Catrice O."/>
            <person name="Chaidir N."/>
            <person name="Claudel C."/>
            <person name="Donnadieu C."/>
            <person name="Faraut T."/>
            <person name="Fievet G."/>
            <person name="Helmstetter N."/>
            <person name="King M."/>
            <person name="Knapp S.J."/>
            <person name="Lai Z."/>
            <person name="Le Paslier M.C."/>
            <person name="Lippi Y."/>
            <person name="Lorenzon L."/>
            <person name="Mandel J.R."/>
            <person name="Marage G."/>
            <person name="Marchand G."/>
            <person name="Marquand E."/>
            <person name="Bret-Mestries E."/>
            <person name="Morien E."/>
            <person name="Nambeesan S."/>
            <person name="Nguyen T."/>
            <person name="Pegot-Espagnet P."/>
            <person name="Pouilly N."/>
            <person name="Raftis F."/>
            <person name="Sallet E."/>
            <person name="Schiex T."/>
            <person name="Thomas J."/>
            <person name="Vandecasteele C."/>
            <person name="Vares D."/>
            <person name="Vear F."/>
            <person name="Vautrin S."/>
            <person name="Crespi M."/>
            <person name="Mangin B."/>
            <person name="Burke J.M."/>
            <person name="Salse J."/>
            <person name="Munos S."/>
            <person name="Vincourt P."/>
            <person name="Rieseberg L.H."/>
            <person name="Langlade N.B."/>
        </authorList>
    </citation>
    <scope>NUCLEOTIDE SEQUENCE [LARGE SCALE GENOMIC DNA]</scope>
    <source>
        <strain evidence="14">cv. SF193</strain>
        <tissue evidence="12">Leaves</tissue>
    </source>
</reference>
<dbReference type="STRING" id="4232.A0A251SFD4"/>
<dbReference type="InterPro" id="IPR036955">
    <property type="entry name" value="AP2/ERF_dom_sf"/>
</dbReference>
<evidence type="ECO:0000256" key="3">
    <source>
        <dbReference type="ARBA" id="ARBA00022821"/>
    </source>
</evidence>
<dbReference type="FunCoup" id="A0A251SFD4">
    <property type="interactions" value="97"/>
</dbReference>
<dbReference type="Gene3D" id="3.30.730.10">
    <property type="entry name" value="AP2/ERF domain"/>
    <property type="match status" value="1"/>
</dbReference>
<dbReference type="GO" id="GO:0003677">
    <property type="term" value="F:DNA binding"/>
    <property type="evidence" value="ECO:0007669"/>
    <property type="project" value="UniProtKB-KW"/>
</dbReference>
<evidence type="ECO:0000256" key="4">
    <source>
        <dbReference type="ARBA" id="ARBA00023015"/>
    </source>
</evidence>
<evidence type="ECO:0000256" key="2">
    <source>
        <dbReference type="ARBA" id="ARBA00022745"/>
    </source>
</evidence>
<feature type="compositionally biased region" description="Basic and acidic residues" evidence="10">
    <location>
        <begin position="128"/>
        <end position="146"/>
    </location>
</feature>
<dbReference type="GO" id="GO:0009873">
    <property type="term" value="P:ethylene-activated signaling pathway"/>
    <property type="evidence" value="ECO:0007669"/>
    <property type="project" value="UniProtKB-KW"/>
</dbReference>
<protein>
    <submittedName>
        <fullName evidence="13">Putative DNA-binding domain-containing protein</fullName>
    </submittedName>
    <submittedName>
        <fullName evidence="12">Transcription factor AP2-EREBP family</fullName>
    </submittedName>
</protein>
<dbReference type="OMA" id="NEKRKWN"/>
<feature type="domain" description="AP2/ERF" evidence="11">
    <location>
        <begin position="24"/>
        <end position="81"/>
    </location>
</feature>
<dbReference type="PRINTS" id="PR00367">
    <property type="entry name" value="ETHRSPELEMNT"/>
</dbReference>
<evidence type="ECO:0000256" key="6">
    <source>
        <dbReference type="ARBA" id="ARBA00023163"/>
    </source>
</evidence>
<evidence type="ECO:0000256" key="5">
    <source>
        <dbReference type="ARBA" id="ARBA00023125"/>
    </source>
</evidence>
<dbReference type="EMBL" id="CM007904">
    <property type="protein sequence ID" value="OTF96140.1"/>
    <property type="molecule type" value="Genomic_DNA"/>
</dbReference>
<dbReference type="PROSITE" id="PS51032">
    <property type="entry name" value="AP2_ERF"/>
    <property type="match status" value="1"/>
</dbReference>
<evidence type="ECO:0000256" key="1">
    <source>
        <dbReference type="ARBA" id="ARBA00004123"/>
    </source>
</evidence>
<dbReference type="PANTHER" id="PTHR31729:SF0">
    <property type="entry name" value="ETHYLENE-RESPONSIVE TRANSCRIPTION FACTOR RAP2-10"/>
    <property type="match status" value="1"/>
</dbReference>
<dbReference type="InterPro" id="IPR001471">
    <property type="entry name" value="AP2/ERF_dom"/>
</dbReference>
<organism evidence="13 14">
    <name type="scientific">Helianthus annuus</name>
    <name type="common">Common sunflower</name>
    <dbReference type="NCBI Taxonomy" id="4232"/>
    <lineage>
        <taxon>Eukaryota</taxon>
        <taxon>Viridiplantae</taxon>
        <taxon>Streptophyta</taxon>
        <taxon>Embryophyta</taxon>
        <taxon>Tracheophyta</taxon>
        <taxon>Spermatophyta</taxon>
        <taxon>Magnoliopsida</taxon>
        <taxon>eudicotyledons</taxon>
        <taxon>Gunneridae</taxon>
        <taxon>Pentapetalae</taxon>
        <taxon>asterids</taxon>
        <taxon>campanulids</taxon>
        <taxon>Asterales</taxon>
        <taxon>Asteraceae</taxon>
        <taxon>Asteroideae</taxon>
        <taxon>Heliantheae alliance</taxon>
        <taxon>Heliantheae</taxon>
        <taxon>Helianthus</taxon>
    </lineage>
</organism>
<keyword evidence="2" id="KW-0936">Ethylene signaling pathway</keyword>
<evidence type="ECO:0000313" key="12">
    <source>
        <dbReference type="EMBL" id="KAF5766320.1"/>
    </source>
</evidence>
<proteinExistence type="inferred from homology"/>
<keyword evidence="3" id="KW-0611">Plant defense</keyword>
<comment type="subcellular location">
    <subcellularLocation>
        <location evidence="1">Nucleus</location>
    </subcellularLocation>
</comment>
<comment type="function">
    <text evidence="9">Probably acts as a transcriptional activator. Binds to the GCC-box pathogenesis-related promoter element. May be involved in the regulation of gene expression by stress factors and by components of stress signal transduction pathways.</text>
</comment>
<feature type="region of interest" description="Disordered" evidence="10">
    <location>
        <begin position="117"/>
        <end position="146"/>
    </location>
</feature>
<feature type="region of interest" description="Disordered" evidence="10">
    <location>
        <begin position="1"/>
        <end position="25"/>
    </location>
</feature>
<dbReference type="GO" id="GO:0005634">
    <property type="term" value="C:nucleus"/>
    <property type="evidence" value="ECO:0007669"/>
    <property type="project" value="UniProtKB-SubCell"/>
</dbReference>
<dbReference type="GO" id="GO:0006952">
    <property type="term" value="P:defense response"/>
    <property type="evidence" value="ECO:0007669"/>
    <property type="project" value="UniProtKB-KW"/>
</dbReference>
<sequence>MIQRKTNESCSCSSGKRKNNKERPYKGIRMRKWGKWVAEIREPNKRSRIWLGSYSTPVAAARAYDTAMFYLRGPSARFNFPELLAVDGPLDEMSASVIREKAIEVGVRVDAERSYVSGSQVESCWLQEKPDLNKNPEPEDPDGEFR</sequence>
<dbReference type="InterPro" id="IPR016177">
    <property type="entry name" value="DNA-bd_dom_sf"/>
</dbReference>
<dbReference type="AlphaFoldDB" id="A0A251SFD4"/>
<keyword evidence="7" id="KW-0539">Nucleus</keyword>